<sequence>MKRNSLSTNYGNSYLNNKNQMVMKEFLDCNNSHNGEDIDHYMNGFPWPPRSYTCSFCMKEFKSAQALGGHMNVHRRDRARLRQSSPPTPTTDNHHGHGQGHPMMNLNPNTNPSFSSSTSSNIPLLPPSWSSYHSSSHKPPPTYTLPLFVSPTTPSSSSHSSPTTASPSELKRWVVVDGILLKNPLRKKTTESTKPMIGEDGCKMLKKGEIFRMDLEIGMPREYDLDLELRLVYSVDR</sequence>
<name>A0AAV1XXT9_LUPLU</name>
<proteinExistence type="predicted"/>
<keyword evidence="5" id="KW-0805">Transcription regulation</keyword>
<feature type="compositionally biased region" description="Basic residues" evidence="9">
    <location>
        <begin position="72"/>
        <end position="81"/>
    </location>
</feature>
<keyword evidence="12" id="KW-1185">Reference proteome</keyword>
<dbReference type="AlphaFoldDB" id="A0AAV1XXT9"/>
<reference evidence="11 12" key="1">
    <citation type="submission" date="2024-03" db="EMBL/GenBank/DDBJ databases">
        <authorList>
            <person name="Martinez-Hernandez J."/>
        </authorList>
    </citation>
    <scope>NUCLEOTIDE SEQUENCE [LARGE SCALE GENOMIC DNA]</scope>
</reference>
<dbReference type="PROSITE" id="PS50157">
    <property type="entry name" value="ZINC_FINGER_C2H2_2"/>
    <property type="match status" value="1"/>
</dbReference>
<dbReference type="InterPro" id="IPR036236">
    <property type="entry name" value="Znf_C2H2_sf"/>
</dbReference>
<dbReference type="InterPro" id="IPR013087">
    <property type="entry name" value="Znf_C2H2_type"/>
</dbReference>
<evidence type="ECO:0000256" key="4">
    <source>
        <dbReference type="ARBA" id="ARBA00022833"/>
    </source>
</evidence>
<dbReference type="Proteomes" id="UP001497480">
    <property type="component" value="Unassembled WGS sequence"/>
</dbReference>
<evidence type="ECO:0000256" key="2">
    <source>
        <dbReference type="ARBA" id="ARBA00022723"/>
    </source>
</evidence>
<dbReference type="InterPro" id="IPR052426">
    <property type="entry name" value="Plant_dev_regulator"/>
</dbReference>
<dbReference type="EMBL" id="CAXHTB010000019">
    <property type="protein sequence ID" value="CAL0326508.1"/>
    <property type="molecule type" value="Genomic_DNA"/>
</dbReference>
<evidence type="ECO:0000256" key="3">
    <source>
        <dbReference type="ARBA" id="ARBA00022771"/>
    </source>
</evidence>
<feature type="compositionally biased region" description="Low complexity" evidence="9">
    <location>
        <begin position="150"/>
        <end position="168"/>
    </location>
</feature>
<feature type="compositionally biased region" description="Low complexity" evidence="9">
    <location>
        <begin position="105"/>
        <end position="120"/>
    </location>
</feature>
<dbReference type="SMART" id="SM00355">
    <property type="entry name" value="ZnF_C2H2"/>
    <property type="match status" value="1"/>
</dbReference>
<evidence type="ECO:0000313" key="11">
    <source>
        <dbReference type="EMBL" id="CAL0326508.1"/>
    </source>
</evidence>
<organism evidence="11 12">
    <name type="scientific">Lupinus luteus</name>
    <name type="common">European yellow lupine</name>
    <dbReference type="NCBI Taxonomy" id="3873"/>
    <lineage>
        <taxon>Eukaryota</taxon>
        <taxon>Viridiplantae</taxon>
        <taxon>Streptophyta</taxon>
        <taxon>Embryophyta</taxon>
        <taxon>Tracheophyta</taxon>
        <taxon>Spermatophyta</taxon>
        <taxon>Magnoliopsida</taxon>
        <taxon>eudicotyledons</taxon>
        <taxon>Gunneridae</taxon>
        <taxon>Pentapetalae</taxon>
        <taxon>rosids</taxon>
        <taxon>fabids</taxon>
        <taxon>Fabales</taxon>
        <taxon>Fabaceae</taxon>
        <taxon>Papilionoideae</taxon>
        <taxon>50 kb inversion clade</taxon>
        <taxon>genistoids sensu lato</taxon>
        <taxon>core genistoids</taxon>
        <taxon>Genisteae</taxon>
        <taxon>Lupinus</taxon>
    </lineage>
</organism>
<keyword evidence="7" id="KW-0539">Nucleus</keyword>
<dbReference type="Gene3D" id="3.30.160.60">
    <property type="entry name" value="Classic Zinc Finger"/>
    <property type="match status" value="1"/>
</dbReference>
<dbReference type="GO" id="GO:0008270">
    <property type="term" value="F:zinc ion binding"/>
    <property type="evidence" value="ECO:0007669"/>
    <property type="project" value="UniProtKB-KW"/>
</dbReference>
<accession>A0AAV1XXT9</accession>
<feature type="domain" description="C2H2-type" evidence="10">
    <location>
        <begin position="52"/>
        <end position="79"/>
    </location>
</feature>
<keyword evidence="4" id="KW-0862">Zinc</keyword>
<keyword evidence="3 8" id="KW-0863">Zinc-finger</keyword>
<dbReference type="PANTHER" id="PTHR45801">
    <property type="entry name" value="OS07G0101800 PROTEIN"/>
    <property type="match status" value="1"/>
</dbReference>
<comment type="subcellular location">
    <subcellularLocation>
        <location evidence="1">Nucleus</location>
    </subcellularLocation>
</comment>
<dbReference type="Pfam" id="PF13912">
    <property type="entry name" value="zf-C2H2_6"/>
    <property type="match status" value="1"/>
</dbReference>
<keyword evidence="6" id="KW-0804">Transcription</keyword>
<feature type="region of interest" description="Disordered" evidence="9">
    <location>
        <begin position="145"/>
        <end position="168"/>
    </location>
</feature>
<evidence type="ECO:0000256" key="8">
    <source>
        <dbReference type="PROSITE-ProRule" id="PRU00042"/>
    </source>
</evidence>
<dbReference type="PANTHER" id="PTHR45801:SF107">
    <property type="entry name" value="TRANSCRIPTIONAL REGULATOR SUPERMAN-LIKE"/>
    <property type="match status" value="1"/>
</dbReference>
<evidence type="ECO:0000256" key="6">
    <source>
        <dbReference type="ARBA" id="ARBA00023163"/>
    </source>
</evidence>
<evidence type="ECO:0000256" key="7">
    <source>
        <dbReference type="ARBA" id="ARBA00023242"/>
    </source>
</evidence>
<protein>
    <recommendedName>
        <fullName evidence="10">C2H2-type domain-containing protein</fullName>
    </recommendedName>
</protein>
<evidence type="ECO:0000259" key="10">
    <source>
        <dbReference type="PROSITE" id="PS50157"/>
    </source>
</evidence>
<keyword evidence="2" id="KW-0479">Metal-binding</keyword>
<evidence type="ECO:0000313" key="12">
    <source>
        <dbReference type="Proteomes" id="UP001497480"/>
    </source>
</evidence>
<evidence type="ECO:0000256" key="5">
    <source>
        <dbReference type="ARBA" id="ARBA00023015"/>
    </source>
</evidence>
<comment type="caution">
    <text evidence="11">The sequence shown here is derived from an EMBL/GenBank/DDBJ whole genome shotgun (WGS) entry which is preliminary data.</text>
</comment>
<evidence type="ECO:0000256" key="9">
    <source>
        <dbReference type="SAM" id="MobiDB-lite"/>
    </source>
</evidence>
<feature type="region of interest" description="Disordered" evidence="9">
    <location>
        <begin position="68"/>
        <end position="120"/>
    </location>
</feature>
<dbReference type="SUPFAM" id="SSF57667">
    <property type="entry name" value="beta-beta-alpha zinc fingers"/>
    <property type="match status" value="1"/>
</dbReference>
<dbReference type="GO" id="GO:0005634">
    <property type="term" value="C:nucleus"/>
    <property type="evidence" value="ECO:0007669"/>
    <property type="project" value="UniProtKB-SubCell"/>
</dbReference>
<gene>
    <name evidence="11" type="ORF">LLUT_LOCUS27568</name>
</gene>
<evidence type="ECO:0000256" key="1">
    <source>
        <dbReference type="ARBA" id="ARBA00004123"/>
    </source>
</evidence>
<dbReference type="PROSITE" id="PS00028">
    <property type="entry name" value="ZINC_FINGER_C2H2_1"/>
    <property type="match status" value="1"/>
</dbReference>